<feature type="region of interest" description="Disordered" evidence="1">
    <location>
        <begin position="1"/>
        <end position="58"/>
    </location>
</feature>
<feature type="compositionally biased region" description="Basic and acidic residues" evidence="1">
    <location>
        <begin position="316"/>
        <end position="330"/>
    </location>
</feature>
<evidence type="ECO:0000256" key="1">
    <source>
        <dbReference type="SAM" id="MobiDB-lite"/>
    </source>
</evidence>
<gene>
    <name evidence="2" type="ORF">PXEA_LOCUS8806</name>
</gene>
<feature type="compositionally biased region" description="Low complexity" evidence="1">
    <location>
        <begin position="39"/>
        <end position="48"/>
    </location>
</feature>
<dbReference type="OrthoDB" id="6276208at2759"/>
<feature type="compositionally biased region" description="Polar residues" evidence="1">
    <location>
        <begin position="7"/>
        <end position="20"/>
    </location>
</feature>
<feature type="region of interest" description="Disordered" evidence="1">
    <location>
        <begin position="412"/>
        <end position="467"/>
    </location>
</feature>
<feature type="compositionally biased region" description="Polar residues" evidence="1">
    <location>
        <begin position="49"/>
        <end position="58"/>
    </location>
</feature>
<feature type="region of interest" description="Disordered" evidence="1">
    <location>
        <begin position="182"/>
        <end position="248"/>
    </location>
</feature>
<feature type="compositionally biased region" description="Low complexity" evidence="1">
    <location>
        <begin position="447"/>
        <end position="457"/>
    </location>
</feature>
<protein>
    <submittedName>
        <fullName evidence="2">Uncharacterized protein</fullName>
    </submittedName>
</protein>
<feature type="compositionally biased region" description="Low complexity" evidence="1">
    <location>
        <begin position="677"/>
        <end position="691"/>
    </location>
</feature>
<organism evidence="2 3">
    <name type="scientific">Protopolystoma xenopodis</name>
    <dbReference type="NCBI Taxonomy" id="117903"/>
    <lineage>
        <taxon>Eukaryota</taxon>
        <taxon>Metazoa</taxon>
        <taxon>Spiralia</taxon>
        <taxon>Lophotrochozoa</taxon>
        <taxon>Platyhelminthes</taxon>
        <taxon>Monogenea</taxon>
        <taxon>Polyopisthocotylea</taxon>
        <taxon>Polystomatidea</taxon>
        <taxon>Polystomatidae</taxon>
        <taxon>Protopolystoma</taxon>
    </lineage>
</organism>
<feature type="compositionally biased region" description="Polar residues" evidence="1">
    <location>
        <begin position="535"/>
        <end position="549"/>
    </location>
</feature>
<feature type="region of interest" description="Disordered" evidence="1">
    <location>
        <begin position="643"/>
        <end position="694"/>
    </location>
</feature>
<accession>A0A448WME3</accession>
<sequence length="827" mass="87567">MPDSKCYKTQSINPHSSQPYFSRILLPPESRAESRRGSFRGYGSRTSSNSGRHSLQSDVSASSKFLTREPLVTAPSLFNFQPASPFGSFNLKCRPVNKPRKFVQHLNPPSTIEKALRILESKKRSAEERHNEEPILPREGKRRRLASNNSCQNIADVFHLSSDKKLDEYFCTSLNEIRDLDNRSSPRVNHENGLPITQSPLCRINESTPNFPTSSPVANSNSEGPATTNQRACHDGPQTSRSSPYSTSSLIRRRAMFMSSVELEEQVRISQNRSKSNGDNAPSPVGPQRRPASTYGLSTCVDLDDSDLASPVVNSQDEKAMAKRIKRDDSSSGPPRLPTILLSPIPAPKRVSSITDFLNGLNGRVRATARRNLYKGASTFSRADTVPIGSGDAVMESRIQKIRRILSSFAPDSVQVQQVPQKESPKKSQPSFTAVERPPSAPGAVLSSATTSSSIESGKMKKPYDSASPAASLCSQITTSPIFTGSVQKDFTQGLSPGDPGVSSDATHKLKLVEPPSAPCGSFTSTPGIIQPQLPTSSNPLQPSLNLGSSGVPALNSIDNEPQLHKHPLPSAASVSPLVTTLSSSTTSGFKGFSFQPVSSNADSILKPGSLVTPPTFKFGISSSITPAAQTSATASPAPFTGFNFSSKPSTPAMHPAPSSPSQIPMFPPKTDQPSTSLLSAPSHASISSPIVAPRPTKLPDLSVPVASTTSVTSSPGMPPFNFSACWSPQPLPSAAAPTPSAGTAISTISDPALTPPVSNLFQFGAKLPVSSATAPLSAPPPFTFGSGQIPFGSTCAPGTLSLSPSLHSSVNFSQLLSKPSVQTTPL</sequence>
<feature type="compositionally biased region" description="Basic and acidic residues" evidence="1">
    <location>
        <begin position="123"/>
        <end position="139"/>
    </location>
</feature>
<reference evidence="2" key="1">
    <citation type="submission" date="2018-11" db="EMBL/GenBank/DDBJ databases">
        <authorList>
            <consortium name="Pathogen Informatics"/>
        </authorList>
    </citation>
    <scope>NUCLEOTIDE SEQUENCE</scope>
</reference>
<feature type="compositionally biased region" description="Polar residues" evidence="1">
    <location>
        <begin position="268"/>
        <end position="280"/>
    </location>
</feature>
<name>A0A448WME3_9PLAT</name>
<comment type="caution">
    <text evidence="2">The sequence shown here is derived from an EMBL/GenBank/DDBJ whole genome shotgun (WGS) entry which is preliminary data.</text>
</comment>
<dbReference type="Proteomes" id="UP000784294">
    <property type="component" value="Unassembled WGS sequence"/>
</dbReference>
<evidence type="ECO:0000313" key="3">
    <source>
        <dbReference type="Proteomes" id="UP000784294"/>
    </source>
</evidence>
<dbReference type="AlphaFoldDB" id="A0A448WME3"/>
<feature type="region of interest" description="Disordered" evidence="1">
    <location>
        <begin position="316"/>
        <end position="340"/>
    </location>
</feature>
<feature type="region of interest" description="Disordered" evidence="1">
    <location>
        <begin position="266"/>
        <end position="295"/>
    </location>
</feature>
<feature type="region of interest" description="Disordered" evidence="1">
    <location>
        <begin position="123"/>
        <end position="144"/>
    </location>
</feature>
<feature type="non-terminal residue" evidence="2">
    <location>
        <position position="1"/>
    </location>
</feature>
<dbReference type="EMBL" id="CAAALY010024354">
    <property type="protein sequence ID" value="VEL15366.1"/>
    <property type="molecule type" value="Genomic_DNA"/>
</dbReference>
<feature type="compositionally biased region" description="Polar residues" evidence="1">
    <location>
        <begin position="414"/>
        <end position="432"/>
    </location>
</feature>
<feature type="region of interest" description="Disordered" evidence="1">
    <location>
        <begin position="535"/>
        <end position="570"/>
    </location>
</feature>
<proteinExistence type="predicted"/>
<evidence type="ECO:0000313" key="2">
    <source>
        <dbReference type="EMBL" id="VEL15366.1"/>
    </source>
</evidence>
<keyword evidence="3" id="KW-1185">Reference proteome</keyword>
<feature type="compositionally biased region" description="Polar residues" evidence="1">
    <location>
        <begin position="195"/>
        <end position="231"/>
    </location>
</feature>